<evidence type="ECO:0000259" key="2">
    <source>
        <dbReference type="PROSITE" id="PS51184"/>
    </source>
</evidence>
<dbReference type="AlphaFoldDB" id="A0AAW1QJP9"/>
<dbReference type="InterPro" id="IPR014710">
    <property type="entry name" value="RmlC-like_jellyroll"/>
</dbReference>
<dbReference type="InterPro" id="IPR041667">
    <property type="entry name" value="Cupin_8"/>
</dbReference>
<name>A0AAW1QJP9_9CHLO</name>
<dbReference type="InterPro" id="IPR003347">
    <property type="entry name" value="JmjC_dom"/>
</dbReference>
<evidence type="ECO:0000313" key="3">
    <source>
        <dbReference type="EMBL" id="KAK9821644.1"/>
    </source>
</evidence>
<organism evidence="3 4">
    <name type="scientific">Apatococcus lobatus</name>
    <dbReference type="NCBI Taxonomy" id="904363"/>
    <lineage>
        <taxon>Eukaryota</taxon>
        <taxon>Viridiplantae</taxon>
        <taxon>Chlorophyta</taxon>
        <taxon>core chlorophytes</taxon>
        <taxon>Trebouxiophyceae</taxon>
        <taxon>Chlorellales</taxon>
        <taxon>Chlorellaceae</taxon>
        <taxon>Apatococcus</taxon>
    </lineage>
</organism>
<comment type="similarity">
    <text evidence="1">Belongs to the JARID1 histone demethylase family.</text>
</comment>
<dbReference type="Gene3D" id="2.60.120.10">
    <property type="entry name" value="Jelly Rolls"/>
    <property type="match status" value="1"/>
</dbReference>
<protein>
    <recommendedName>
        <fullName evidence="2">JmjC domain-containing protein</fullName>
    </recommendedName>
</protein>
<feature type="domain" description="JmjC" evidence="2">
    <location>
        <begin position="155"/>
        <end position="312"/>
    </location>
</feature>
<dbReference type="SMART" id="SM00558">
    <property type="entry name" value="JmjC"/>
    <property type="match status" value="1"/>
</dbReference>
<evidence type="ECO:0000256" key="1">
    <source>
        <dbReference type="ARBA" id="ARBA00006801"/>
    </source>
</evidence>
<evidence type="ECO:0000313" key="4">
    <source>
        <dbReference type="Proteomes" id="UP001438707"/>
    </source>
</evidence>
<sequence length="312" mass="35180">MQVNQDPAPAPIKARIAGPVSAVDWSKAEQHEQACSWLQAVMDGRCAAEKCLPILMQGAASHWPAREKWTLDWLEQHHGQRMCKVRVAGSLKFTYTDAGLLKYYAFFKGKRRAPSVLVDMSLAEFVERSRPGCSLPSIVYPQGTEQYYLQSGLTAGLKKDIDLRQRPFSIAADAGFGDKIGPTSSQVPRLWVSPRGAVSPLHFDASSSFLVQLQGQKRMLFWPPSDLPGLYPYHNLHLLRRRARVDPANPDYKRFPRFRDTAAYEAIVEPGDVMFFPSCWAHYTESLDQSVSVTCRFGATEYHESVRPGFLW</sequence>
<dbReference type="SUPFAM" id="SSF51197">
    <property type="entry name" value="Clavaminate synthase-like"/>
    <property type="match status" value="1"/>
</dbReference>
<dbReference type="PANTHER" id="PTHR12461">
    <property type="entry name" value="HYPOXIA-INDUCIBLE FACTOR 1 ALPHA INHIBITOR-RELATED"/>
    <property type="match status" value="1"/>
</dbReference>
<proteinExistence type="inferred from homology"/>
<reference evidence="3 4" key="1">
    <citation type="journal article" date="2024" name="Nat. Commun.">
        <title>Phylogenomics reveals the evolutionary origins of lichenization in chlorophyte algae.</title>
        <authorList>
            <person name="Puginier C."/>
            <person name="Libourel C."/>
            <person name="Otte J."/>
            <person name="Skaloud P."/>
            <person name="Haon M."/>
            <person name="Grisel S."/>
            <person name="Petersen M."/>
            <person name="Berrin J.G."/>
            <person name="Delaux P.M."/>
            <person name="Dal Grande F."/>
            <person name="Keller J."/>
        </authorList>
    </citation>
    <scope>NUCLEOTIDE SEQUENCE [LARGE SCALE GENOMIC DNA]</scope>
    <source>
        <strain evidence="3 4">SAG 2145</strain>
    </source>
</reference>
<comment type="caution">
    <text evidence="3">The sequence shown here is derived from an EMBL/GenBank/DDBJ whole genome shotgun (WGS) entry which is preliminary data.</text>
</comment>
<dbReference type="PROSITE" id="PS51184">
    <property type="entry name" value="JMJC"/>
    <property type="match status" value="1"/>
</dbReference>
<dbReference type="PANTHER" id="PTHR12461:SF105">
    <property type="entry name" value="HYPOXIA-INDUCIBLE FACTOR 1-ALPHA INHIBITOR"/>
    <property type="match status" value="1"/>
</dbReference>
<dbReference type="Pfam" id="PF13621">
    <property type="entry name" value="Cupin_8"/>
    <property type="match status" value="1"/>
</dbReference>
<accession>A0AAW1QJP9</accession>
<dbReference type="Proteomes" id="UP001438707">
    <property type="component" value="Unassembled WGS sequence"/>
</dbReference>
<gene>
    <name evidence="3" type="ORF">WJX74_003698</name>
</gene>
<keyword evidence="4" id="KW-1185">Reference proteome</keyword>
<dbReference type="EMBL" id="JALJOS010000036">
    <property type="protein sequence ID" value="KAK9821644.1"/>
    <property type="molecule type" value="Genomic_DNA"/>
</dbReference>